<dbReference type="AlphaFoldDB" id="A0AA38S6N2"/>
<evidence type="ECO:0000256" key="2">
    <source>
        <dbReference type="SAM" id="Phobius"/>
    </source>
</evidence>
<feature type="transmembrane region" description="Helical" evidence="2">
    <location>
        <begin position="206"/>
        <end position="229"/>
    </location>
</feature>
<reference evidence="3" key="1">
    <citation type="submission" date="2022-07" db="EMBL/GenBank/DDBJ databases">
        <title>Fungi with potential for degradation of polypropylene.</title>
        <authorList>
            <person name="Gostincar C."/>
        </authorList>
    </citation>
    <scope>NUCLEOTIDE SEQUENCE</scope>
    <source>
        <strain evidence="3">EXF-13308</strain>
    </source>
</reference>
<proteinExistence type="predicted"/>
<comment type="caution">
    <text evidence="3">The sequence shown here is derived from an EMBL/GenBank/DDBJ whole genome shotgun (WGS) entry which is preliminary data.</text>
</comment>
<feature type="region of interest" description="Disordered" evidence="1">
    <location>
        <begin position="139"/>
        <end position="181"/>
    </location>
</feature>
<dbReference type="Proteomes" id="UP001174694">
    <property type="component" value="Unassembled WGS sequence"/>
</dbReference>
<keyword evidence="2" id="KW-0472">Membrane</keyword>
<gene>
    <name evidence="3" type="ORF">NKR23_g363</name>
</gene>
<evidence type="ECO:0000256" key="1">
    <source>
        <dbReference type="SAM" id="MobiDB-lite"/>
    </source>
</evidence>
<evidence type="ECO:0000313" key="3">
    <source>
        <dbReference type="EMBL" id="KAJ9157215.1"/>
    </source>
</evidence>
<keyword evidence="2" id="KW-0812">Transmembrane</keyword>
<protein>
    <submittedName>
        <fullName evidence="3">Uncharacterized protein</fullName>
    </submittedName>
</protein>
<sequence>MSTVFLTGDVSQPRTADEGFDCRVDLLNGLWGFCPNSVIAATDCGLAGSCFDSSSCSDGCGFTNSRDLTTFTCVESQFCSTALLTLENDQSYTYIACGGGPNTDHYNARPTLILAPMTTLSSIPAVTAAASSSQEPTVVSSTASSSTSSDVSSSTLAATETQQSSLSSSSVPSGTSSSLPSTSTILEAAAASSMEPKGGGTNNTGAIVGGVVGCLALLCGFGIALVYLLRRGKARRSRSPKPDSSPKLAQDEFKEPSHANGGWAPRELPAQVHYVPPMHPVELPAYSR</sequence>
<organism evidence="3 4">
    <name type="scientific">Pleurostoma richardsiae</name>
    <dbReference type="NCBI Taxonomy" id="41990"/>
    <lineage>
        <taxon>Eukaryota</taxon>
        <taxon>Fungi</taxon>
        <taxon>Dikarya</taxon>
        <taxon>Ascomycota</taxon>
        <taxon>Pezizomycotina</taxon>
        <taxon>Sordariomycetes</taxon>
        <taxon>Sordariomycetidae</taxon>
        <taxon>Calosphaeriales</taxon>
        <taxon>Pleurostomataceae</taxon>
        <taxon>Pleurostoma</taxon>
    </lineage>
</organism>
<name>A0AA38S6N2_9PEZI</name>
<dbReference type="EMBL" id="JANBVO010000001">
    <property type="protein sequence ID" value="KAJ9157215.1"/>
    <property type="molecule type" value="Genomic_DNA"/>
</dbReference>
<feature type="region of interest" description="Disordered" evidence="1">
    <location>
        <begin position="234"/>
        <end position="265"/>
    </location>
</feature>
<keyword evidence="4" id="KW-1185">Reference proteome</keyword>
<accession>A0AA38S6N2</accession>
<evidence type="ECO:0000313" key="4">
    <source>
        <dbReference type="Proteomes" id="UP001174694"/>
    </source>
</evidence>
<keyword evidence="2" id="KW-1133">Transmembrane helix</keyword>